<dbReference type="PANTHER" id="PTHR14741">
    <property type="entry name" value="S-ADENOSYLMETHIONINE-DEPENDENT METHYLTRANSFERASE RELATED"/>
    <property type="match status" value="1"/>
</dbReference>
<dbReference type="AlphaFoldDB" id="A0A5E8CLW2"/>
<dbReference type="SUPFAM" id="SSF53335">
    <property type="entry name" value="S-adenosyl-L-methionine-dependent methyltransferases"/>
    <property type="match status" value="1"/>
</dbReference>
<dbReference type="PANTHER" id="PTHR14741:SF32">
    <property type="entry name" value="TRIMETHYLGUANOSINE SYNTHASE"/>
    <property type="match status" value="1"/>
</dbReference>
<dbReference type="GO" id="GO:0003676">
    <property type="term" value="F:nucleic acid binding"/>
    <property type="evidence" value="ECO:0007669"/>
    <property type="project" value="InterPro"/>
</dbReference>
<dbReference type="InterPro" id="IPR029063">
    <property type="entry name" value="SAM-dependent_MTases_sf"/>
</dbReference>
<evidence type="ECO:0000313" key="1">
    <source>
        <dbReference type="EMBL" id="VVU95052.1"/>
    </source>
</evidence>
<name>A0A5E8CLW2_9ZZZZ</name>
<sequence length="256" mass="30053">MPTREYNRKIYNDTQYLLNILSYGDLPPELQRKQKRFVPEIEPQLIDYDQALFKKFFPNNKDINFRNLKLSNIGAYSITDPDTAQMISDIIKKFLDTPLTITDATANMGGNSINFAQNFQKVNSVEIIPKHCEILENNLKEYKLLDKVNIICKDYLDVMMDIKQDVVFFDPPWGGKDYKRIHNMNLKLDEIDIIDIINAIKSVTKLVVLRVPFNYDIIGFLRRTDYDKVNIFKITGKNKFDPTKKHIRFYVIVVEK</sequence>
<protein>
    <submittedName>
        <fullName evidence="1">RNA cap guanine-N2 methyltransferase</fullName>
    </submittedName>
</protein>
<dbReference type="InterPro" id="IPR019012">
    <property type="entry name" value="RNA_cap_Gua-N2-MeTrfase"/>
</dbReference>
<dbReference type="Pfam" id="PF09445">
    <property type="entry name" value="Methyltransf_15"/>
    <property type="match status" value="1"/>
</dbReference>
<dbReference type="PROSITE" id="PS00092">
    <property type="entry name" value="N6_MTASE"/>
    <property type="match status" value="1"/>
</dbReference>
<dbReference type="EMBL" id="CABVLZ010000003">
    <property type="protein sequence ID" value="VVU95052.1"/>
    <property type="molecule type" value="Genomic_DNA"/>
</dbReference>
<dbReference type="InterPro" id="IPR002052">
    <property type="entry name" value="DNA_methylase_N6_adenine_CS"/>
</dbReference>
<proteinExistence type="predicted"/>
<reference evidence="1" key="1">
    <citation type="submission" date="2019-09" db="EMBL/GenBank/DDBJ databases">
        <authorList>
            <person name="Needham M D."/>
        </authorList>
    </citation>
    <scope>NUCLEOTIDE SEQUENCE</scope>
</reference>
<dbReference type="Gene3D" id="3.40.50.150">
    <property type="entry name" value="Vaccinia Virus protein VP39"/>
    <property type="match status" value="1"/>
</dbReference>
<keyword evidence="1" id="KW-0808">Transferase</keyword>
<accession>A0A5E8CLW2</accession>
<gene>
    <name evidence="1" type="ORF">CPAV1605_777</name>
</gene>
<dbReference type="GO" id="GO:0005634">
    <property type="term" value="C:nucleus"/>
    <property type="evidence" value="ECO:0007669"/>
    <property type="project" value="TreeGrafter"/>
</dbReference>
<organism evidence="1">
    <name type="scientific">seawater metagenome</name>
    <dbReference type="NCBI Taxonomy" id="1561972"/>
    <lineage>
        <taxon>unclassified sequences</taxon>
        <taxon>metagenomes</taxon>
        <taxon>ecological metagenomes</taxon>
    </lineage>
</organism>
<dbReference type="GO" id="GO:0071164">
    <property type="term" value="F:RNA cap trimethylguanosine synthase activity"/>
    <property type="evidence" value="ECO:0007669"/>
    <property type="project" value="TreeGrafter"/>
</dbReference>
<keyword evidence="1" id="KW-0489">Methyltransferase</keyword>